<dbReference type="PANTHER" id="PTHR43292:SF3">
    <property type="entry name" value="ACYL-COA DEHYDROGENASE FADE29"/>
    <property type="match status" value="1"/>
</dbReference>
<accession>A0A512APB1</accession>
<dbReference type="Gene3D" id="2.40.110.10">
    <property type="entry name" value="Butyryl-CoA Dehydrogenase, subunit A, domain 2"/>
    <property type="match status" value="1"/>
</dbReference>
<name>A0A512APB1_9SPHN</name>
<evidence type="ECO:0000256" key="6">
    <source>
        <dbReference type="RuleBase" id="RU362125"/>
    </source>
</evidence>
<keyword evidence="3 6" id="KW-0285">Flavoprotein</keyword>
<dbReference type="InterPro" id="IPR009075">
    <property type="entry name" value="AcylCo_DH/oxidase_C"/>
</dbReference>
<dbReference type="InterPro" id="IPR006091">
    <property type="entry name" value="Acyl-CoA_Oxase/DH_mid-dom"/>
</dbReference>
<dbReference type="GO" id="GO:0005886">
    <property type="term" value="C:plasma membrane"/>
    <property type="evidence" value="ECO:0007669"/>
    <property type="project" value="TreeGrafter"/>
</dbReference>
<dbReference type="RefSeq" id="WP_147160860.1">
    <property type="nucleotide sequence ID" value="NZ_BJYR01000023.1"/>
</dbReference>
<evidence type="ECO:0000256" key="2">
    <source>
        <dbReference type="ARBA" id="ARBA00009347"/>
    </source>
</evidence>
<evidence type="ECO:0000313" key="10">
    <source>
        <dbReference type="EMBL" id="GEO01549.1"/>
    </source>
</evidence>
<dbReference type="SUPFAM" id="SSF47203">
    <property type="entry name" value="Acyl-CoA dehydrogenase C-terminal domain-like"/>
    <property type="match status" value="1"/>
</dbReference>
<keyword evidence="5 6" id="KW-0560">Oxidoreductase</keyword>
<dbReference type="GO" id="GO:0016627">
    <property type="term" value="F:oxidoreductase activity, acting on the CH-CH group of donors"/>
    <property type="evidence" value="ECO:0007669"/>
    <property type="project" value="InterPro"/>
</dbReference>
<evidence type="ECO:0000313" key="11">
    <source>
        <dbReference type="Proteomes" id="UP000321464"/>
    </source>
</evidence>
<protein>
    <submittedName>
        <fullName evidence="10">Acyl-CoA dehydrogenase</fullName>
    </submittedName>
</protein>
<dbReference type="OrthoDB" id="9780544at2"/>
<dbReference type="Pfam" id="PF02770">
    <property type="entry name" value="Acyl-CoA_dh_M"/>
    <property type="match status" value="1"/>
</dbReference>
<dbReference type="Gene3D" id="1.10.540.10">
    <property type="entry name" value="Acyl-CoA dehydrogenase/oxidase, N-terminal domain"/>
    <property type="match status" value="1"/>
</dbReference>
<dbReference type="Proteomes" id="UP000321464">
    <property type="component" value="Unassembled WGS sequence"/>
</dbReference>
<reference evidence="10 11" key="1">
    <citation type="submission" date="2019-07" db="EMBL/GenBank/DDBJ databases">
        <title>Whole genome shotgun sequence of Novosphingobium sediminis NBRC 106119.</title>
        <authorList>
            <person name="Hosoyama A."/>
            <person name="Uohara A."/>
            <person name="Ohji S."/>
            <person name="Ichikawa N."/>
        </authorList>
    </citation>
    <scope>NUCLEOTIDE SEQUENCE [LARGE SCALE GENOMIC DNA]</scope>
    <source>
        <strain evidence="10 11">NBRC 106119</strain>
    </source>
</reference>
<evidence type="ECO:0000259" key="9">
    <source>
        <dbReference type="Pfam" id="PF02771"/>
    </source>
</evidence>
<dbReference type="FunFam" id="2.40.110.10:FF:000011">
    <property type="entry name" value="Acyl-CoA dehydrogenase FadE34"/>
    <property type="match status" value="1"/>
</dbReference>
<evidence type="ECO:0000259" key="8">
    <source>
        <dbReference type="Pfam" id="PF02770"/>
    </source>
</evidence>
<evidence type="ECO:0000256" key="5">
    <source>
        <dbReference type="ARBA" id="ARBA00023002"/>
    </source>
</evidence>
<dbReference type="InterPro" id="IPR009100">
    <property type="entry name" value="AcylCoA_DH/oxidase_NM_dom_sf"/>
</dbReference>
<keyword evidence="4 6" id="KW-0274">FAD</keyword>
<dbReference type="EMBL" id="BJYR01000023">
    <property type="protein sequence ID" value="GEO01549.1"/>
    <property type="molecule type" value="Genomic_DNA"/>
</dbReference>
<evidence type="ECO:0000259" key="7">
    <source>
        <dbReference type="Pfam" id="PF00441"/>
    </source>
</evidence>
<dbReference type="Gene3D" id="1.20.140.10">
    <property type="entry name" value="Butyryl-CoA Dehydrogenase, subunit A, domain 3"/>
    <property type="match status" value="1"/>
</dbReference>
<dbReference type="InterPro" id="IPR036250">
    <property type="entry name" value="AcylCo_DH-like_C"/>
</dbReference>
<sequence>MNFDIAPEDEAFRAEVRAFITAHLPPDIARRGQHDYHSAREDVQRWMRILNAKGWSAPHWPARFGGTDWSPLRKYIFQDELRRARAPVLDRCALDLLGPVLCTFGSPQQQARFLPPILNGDEWWCQGFSEPGSGSDLASLRTRADLDGDHYIVNGQKIWTSEAHYADWIFALVRTDQTVKPQAGISFLLIDMKSPGIVRRPIWSIDEGLTLNEVFFDNVRVPAENLIGEPGSGWGYAKFLLTHERTTSAVVSHTKRDVDQVRHLAAHARAGDGLLIDEPAFAAKLARLEAEVIALEWSVMRVLHAAEHDAAGNAVASLLKLRGSELSERAALLAAEALGDHGLAAMPDPEGHHILHGDGLSPGLTDDEAIGVTAKAMFRRATTIYGGASEIQRTLIAKSILGL</sequence>
<feature type="domain" description="Acyl-CoA dehydrogenase/oxidase N-terminal" evidence="9">
    <location>
        <begin position="7"/>
        <end position="121"/>
    </location>
</feature>
<dbReference type="Pfam" id="PF02771">
    <property type="entry name" value="Acyl-CoA_dh_N"/>
    <property type="match status" value="1"/>
</dbReference>
<organism evidence="10 11">
    <name type="scientific">Novosphingobium sediminis</name>
    <dbReference type="NCBI Taxonomy" id="707214"/>
    <lineage>
        <taxon>Bacteria</taxon>
        <taxon>Pseudomonadati</taxon>
        <taxon>Pseudomonadota</taxon>
        <taxon>Alphaproteobacteria</taxon>
        <taxon>Sphingomonadales</taxon>
        <taxon>Sphingomonadaceae</taxon>
        <taxon>Novosphingobium</taxon>
    </lineage>
</organism>
<dbReference type="InterPro" id="IPR037069">
    <property type="entry name" value="AcylCoA_DH/ox_N_sf"/>
</dbReference>
<proteinExistence type="inferred from homology"/>
<comment type="cofactor">
    <cofactor evidence="1 6">
        <name>FAD</name>
        <dbReference type="ChEBI" id="CHEBI:57692"/>
    </cofactor>
</comment>
<comment type="similarity">
    <text evidence="2 6">Belongs to the acyl-CoA dehydrogenase family.</text>
</comment>
<feature type="domain" description="Acyl-CoA dehydrogenase/oxidase C-terminal" evidence="7">
    <location>
        <begin position="231"/>
        <end position="401"/>
    </location>
</feature>
<keyword evidence="11" id="KW-1185">Reference proteome</keyword>
<dbReference type="InterPro" id="IPR046373">
    <property type="entry name" value="Acyl-CoA_Oxase/DH_mid-dom_sf"/>
</dbReference>
<evidence type="ECO:0000256" key="3">
    <source>
        <dbReference type="ARBA" id="ARBA00022630"/>
    </source>
</evidence>
<evidence type="ECO:0000256" key="4">
    <source>
        <dbReference type="ARBA" id="ARBA00022827"/>
    </source>
</evidence>
<gene>
    <name evidence="10" type="ORF">NSE01_33810</name>
</gene>
<dbReference type="InterPro" id="IPR013786">
    <property type="entry name" value="AcylCoA_DH/ox_N"/>
</dbReference>
<dbReference type="GO" id="GO:0050660">
    <property type="term" value="F:flavin adenine dinucleotide binding"/>
    <property type="evidence" value="ECO:0007669"/>
    <property type="project" value="InterPro"/>
</dbReference>
<dbReference type="Pfam" id="PF00441">
    <property type="entry name" value="Acyl-CoA_dh_1"/>
    <property type="match status" value="1"/>
</dbReference>
<dbReference type="SUPFAM" id="SSF56645">
    <property type="entry name" value="Acyl-CoA dehydrogenase NM domain-like"/>
    <property type="match status" value="1"/>
</dbReference>
<dbReference type="PANTHER" id="PTHR43292">
    <property type="entry name" value="ACYL-COA DEHYDROGENASE"/>
    <property type="match status" value="1"/>
</dbReference>
<comment type="caution">
    <text evidence="10">The sequence shown here is derived from an EMBL/GenBank/DDBJ whole genome shotgun (WGS) entry which is preliminary data.</text>
</comment>
<evidence type="ECO:0000256" key="1">
    <source>
        <dbReference type="ARBA" id="ARBA00001974"/>
    </source>
</evidence>
<dbReference type="AlphaFoldDB" id="A0A512APB1"/>
<feature type="domain" description="Acyl-CoA oxidase/dehydrogenase middle" evidence="8">
    <location>
        <begin position="125"/>
        <end position="219"/>
    </location>
</feature>
<dbReference type="InterPro" id="IPR052161">
    <property type="entry name" value="Mycobact_Acyl-CoA_DH"/>
</dbReference>